<protein>
    <submittedName>
        <fullName evidence="3">Thioesterase</fullName>
    </submittedName>
</protein>
<evidence type="ECO:0000313" key="4">
    <source>
        <dbReference type="Proteomes" id="UP000078396"/>
    </source>
</evidence>
<proteinExistence type="inferred from homology"/>
<dbReference type="eggNOG" id="COG0824">
    <property type="taxonomic scope" value="Bacteria"/>
</dbReference>
<keyword evidence="2" id="KW-0378">Hydrolase</keyword>
<evidence type="ECO:0000256" key="1">
    <source>
        <dbReference type="ARBA" id="ARBA00005953"/>
    </source>
</evidence>
<dbReference type="InterPro" id="IPR029069">
    <property type="entry name" value="HotDog_dom_sf"/>
</dbReference>
<dbReference type="RefSeq" id="WP_064279951.1">
    <property type="nucleotide sequence ID" value="NZ_LWCS01000002.1"/>
</dbReference>
<evidence type="ECO:0000313" key="3">
    <source>
        <dbReference type="EMBL" id="OAN41747.1"/>
    </source>
</evidence>
<dbReference type="PANTHER" id="PTHR31793:SF27">
    <property type="entry name" value="NOVEL THIOESTERASE SUPERFAMILY DOMAIN AND SAPOSIN A-TYPE DOMAIN CONTAINING PROTEIN (0610012H03RIK)"/>
    <property type="match status" value="1"/>
</dbReference>
<comment type="caution">
    <text evidence="3">The sequence shown here is derived from an EMBL/GenBank/DDBJ whole genome shotgun (WGS) entry which is preliminary data.</text>
</comment>
<dbReference type="Proteomes" id="UP000078396">
    <property type="component" value="Unassembled WGS sequence"/>
</dbReference>
<dbReference type="GO" id="GO:0047617">
    <property type="term" value="F:fatty acyl-CoA hydrolase activity"/>
    <property type="evidence" value="ECO:0007669"/>
    <property type="project" value="TreeGrafter"/>
</dbReference>
<reference evidence="3 4" key="1">
    <citation type="submission" date="2016-04" db="EMBL/GenBank/DDBJ databases">
        <title>Draft Genome Sequences of Staphylococcus capitis Strain H36, S. capitis Strain H65, S. cohnii Strain H62, S. hominis Strain H69, Mycobacterium iranicum Strain H39, Plantibacter sp. Strain H53, Pseudomonas oryzihabitans Strain H72, and Microbacterium sp. Strain H83, isolated from residential settings.</title>
        <authorList>
            <person name="Lymperopoulou D."/>
            <person name="Adams R.I."/>
            <person name="Lindow S."/>
            <person name="Coil D.A."/>
            <person name="Jospin G."/>
            <person name="Eisen J.A."/>
        </authorList>
    </citation>
    <scope>NUCLEOTIDE SEQUENCE [LARGE SCALE GENOMIC DNA]</scope>
    <source>
        <strain evidence="3 4">H39</strain>
    </source>
</reference>
<dbReference type="AlphaFoldDB" id="A0A178M362"/>
<name>A0A178M362_MYCIR</name>
<dbReference type="STRING" id="912594.AWC12_13025"/>
<dbReference type="CDD" id="cd00586">
    <property type="entry name" value="4HBT"/>
    <property type="match status" value="1"/>
</dbReference>
<dbReference type="Gene3D" id="3.10.129.10">
    <property type="entry name" value="Hotdog Thioesterase"/>
    <property type="match status" value="1"/>
</dbReference>
<accession>A0A178M362</accession>
<dbReference type="OrthoDB" id="9799036at2"/>
<organism evidence="3 4">
    <name type="scientific">Mycolicibacterium iranicum</name>
    <name type="common">Mycobacterium iranicum</name>
    <dbReference type="NCBI Taxonomy" id="912594"/>
    <lineage>
        <taxon>Bacteria</taxon>
        <taxon>Bacillati</taxon>
        <taxon>Actinomycetota</taxon>
        <taxon>Actinomycetes</taxon>
        <taxon>Mycobacteriales</taxon>
        <taxon>Mycobacteriaceae</taxon>
        <taxon>Mycolicibacterium</taxon>
    </lineage>
</organism>
<dbReference type="EMBL" id="LWCS01000002">
    <property type="protein sequence ID" value="OAN41747.1"/>
    <property type="molecule type" value="Genomic_DNA"/>
</dbReference>
<dbReference type="SUPFAM" id="SSF54637">
    <property type="entry name" value="Thioesterase/thiol ester dehydrase-isomerase"/>
    <property type="match status" value="1"/>
</dbReference>
<sequence>MTPPGHRAADYGYFLPITTRWMDNDVYGHVNNVTYYSYFDTVANHFLIHEGGLDIHSSPVIGLVVESKCTYLAPVAYPDELRAGLRVDMLTNRSVTYGVAIFRAGSDDTVAHGYFVHVFVDRDARNAVPIPDRIRQALSTIVVDGDKA</sequence>
<comment type="similarity">
    <text evidence="1">Belongs to the 4-hydroxybenzoyl-CoA thioesterase family.</text>
</comment>
<gene>
    <name evidence="3" type="ORF">A4X20_02485</name>
</gene>
<evidence type="ECO:0000256" key="2">
    <source>
        <dbReference type="ARBA" id="ARBA00022801"/>
    </source>
</evidence>
<dbReference type="InterPro" id="IPR050563">
    <property type="entry name" value="4-hydroxybenzoyl-CoA_TE"/>
</dbReference>
<dbReference type="Pfam" id="PF13279">
    <property type="entry name" value="4HBT_2"/>
    <property type="match status" value="1"/>
</dbReference>
<dbReference type="PANTHER" id="PTHR31793">
    <property type="entry name" value="4-HYDROXYBENZOYL-COA THIOESTERASE FAMILY MEMBER"/>
    <property type="match status" value="1"/>
</dbReference>